<dbReference type="EMBL" id="BDQV01000307">
    <property type="protein sequence ID" value="GAY62461.1"/>
    <property type="molecule type" value="Genomic_DNA"/>
</dbReference>
<keyword evidence="2" id="KW-1185">Reference proteome</keyword>
<name>A0A2H5QD03_CITUN</name>
<evidence type="ECO:0000313" key="2">
    <source>
        <dbReference type="Proteomes" id="UP000236630"/>
    </source>
</evidence>
<accession>A0A2H5QD03</accession>
<protein>
    <submittedName>
        <fullName evidence="1">Uncharacterized protein</fullName>
    </submittedName>
</protein>
<organism evidence="1 2">
    <name type="scientific">Citrus unshiu</name>
    <name type="common">Satsuma mandarin</name>
    <name type="synonym">Citrus nobilis var. unshiu</name>
    <dbReference type="NCBI Taxonomy" id="55188"/>
    <lineage>
        <taxon>Eukaryota</taxon>
        <taxon>Viridiplantae</taxon>
        <taxon>Streptophyta</taxon>
        <taxon>Embryophyta</taxon>
        <taxon>Tracheophyta</taxon>
        <taxon>Spermatophyta</taxon>
        <taxon>Magnoliopsida</taxon>
        <taxon>eudicotyledons</taxon>
        <taxon>Gunneridae</taxon>
        <taxon>Pentapetalae</taxon>
        <taxon>rosids</taxon>
        <taxon>malvids</taxon>
        <taxon>Sapindales</taxon>
        <taxon>Rutaceae</taxon>
        <taxon>Aurantioideae</taxon>
        <taxon>Citrus</taxon>
    </lineage>
</organism>
<evidence type="ECO:0000313" key="1">
    <source>
        <dbReference type="EMBL" id="GAY62461.1"/>
    </source>
</evidence>
<dbReference type="Proteomes" id="UP000236630">
    <property type="component" value="Unassembled WGS sequence"/>
</dbReference>
<sequence length="100" mass="11849">MENIFVYNLKFGEDGRDEERGCQRFGFKIIYEVVEFVLRSLLLAYQQVFCHSKDMILGNSWVQMEKEEYLGKSWLGRKNEIQNDTSSTTDIWSCCSIHYC</sequence>
<reference evidence="1 2" key="1">
    <citation type="journal article" date="2017" name="Front. Genet.">
        <title>Draft sequencing of the heterozygous diploid genome of Satsuma (Citrus unshiu Marc.) using a hybrid assembly approach.</title>
        <authorList>
            <person name="Shimizu T."/>
            <person name="Tanizawa Y."/>
            <person name="Mochizuki T."/>
            <person name="Nagasaki H."/>
            <person name="Yoshioka T."/>
            <person name="Toyoda A."/>
            <person name="Fujiyama A."/>
            <person name="Kaminuma E."/>
            <person name="Nakamura Y."/>
        </authorList>
    </citation>
    <scope>NUCLEOTIDE SEQUENCE [LARGE SCALE GENOMIC DNA]</scope>
    <source>
        <strain evidence="2">cv. Miyagawa wase</strain>
    </source>
</reference>
<comment type="caution">
    <text evidence="1">The sequence shown here is derived from an EMBL/GenBank/DDBJ whole genome shotgun (WGS) entry which is preliminary data.</text>
</comment>
<dbReference type="AlphaFoldDB" id="A0A2H5QD03"/>
<gene>
    <name evidence="1" type="ORF">CUMW_217970</name>
</gene>
<proteinExistence type="predicted"/>